<protein>
    <submittedName>
        <fullName evidence="1">Uncharacterized protein</fullName>
    </submittedName>
</protein>
<organism evidence="1 2">
    <name type="scientific">Metabacillus bambusae</name>
    <dbReference type="NCBI Taxonomy" id="2795218"/>
    <lineage>
        <taxon>Bacteria</taxon>
        <taxon>Bacillati</taxon>
        <taxon>Bacillota</taxon>
        <taxon>Bacilli</taxon>
        <taxon>Bacillales</taxon>
        <taxon>Bacillaceae</taxon>
        <taxon>Metabacillus</taxon>
    </lineage>
</organism>
<reference evidence="1 2" key="1">
    <citation type="submission" date="2021-03" db="EMBL/GenBank/DDBJ databases">
        <title>Whole genome sequence of Metabacillus bambusae BG109.</title>
        <authorList>
            <person name="Jeong J.W."/>
        </authorList>
    </citation>
    <scope>NUCLEOTIDE SEQUENCE [LARGE SCALE GENOMIC DNA]</scope>
    <source>
        <strain evidence="1 2">BG109</strain>
    </source>
</reference>
<dbReference type="EMBL" id="JAGDEL010000027">
    <property type="protein sequence ID" value="MBO1514888.1"/>
    <property type="molecule type" value="Genomic_DNA"/>
</dbReference>
<comment type="caution">
    <text evidence="1">The sequence shown here is derived from an EMBL/GenBank/DDBJ whole genome shotgun (WGS) entry which is preliminary data.</text>
</comment>
<sequence length="50" mass="5659">MVLASYKVGATDGHEYSNVYDSISNVNGPFNRESKKVIYLASWRSGWITF</sequence>
<gene>
    <name evidence="1" type="ORF">I7822_24975</name>
</gene>
<accession>A0ABS3N9M9</accession>
<name>A0ABS3N9M9_9BACI</name>
<proteinExistence type="predicted"/>
<dbReference type="Proteomes" id="UP000663981">
    <property type="component" value="Unassembled WGS sequence"/>
</dbReference>
<keyword evidence="2" id="KW-1185">Reference proteome</keyword>
<evidence type="ECO:0000313" key="2">
    <source>
        <dbReference type="Proteomes" id="UP000663981"/>
    </source>
</evidence>
<evidence type="ECO:0000313" key="1">
    <source>
        <dbReference type="EMBL" id="MBO1514888.1"/>
    </source>
</evidence>